<keyword evidence="2" id="KW-1185">Reference proteome</keyword>
<evidence type="ECO:0000313" key="2">
    <source>
        <dbReference type="Proteomes" id="UP000283210"/>
    </source>
</evidence>
<gene>
    <name evidence="1" type="ORF">OJAV_G00037420</name>
</gene>
<dbReference type="EMBL" id="CM012440">
    <property type="protein sequence ID" value="RVE74047.1"/>
    <property type="molecule type" value="Genomic_DNA"/>
</dbReference>
<evidence type="ECO:0000313" key="1">
    <source>
        <dbReference type="EMBL" id="RVE74047.1"/>
    </source>
</evidence>
<dbReference type="AlphaFoldDB" id="A0A437DGN3"/>
<proteinExistence type="predicted"/>
<organism evidence="1 2">
    <name type="scientific">Oryzias javanicus</name>
    <name type="common">Javanese ricefish</name>
    <name type="synonym">Aplocheilus javanicus</name>
    <dbReference type="NCBI Taxonomy" id="123683"/>
    <lineage>
        <taxon>Eukaryota</taxon>
        <taxon>Metazoa</taxon>
        <taxon>Chordata</taxon>
        <taxon>Craniata</taxon>
        <taxon>Vertebrata</taxon>
        <taxon>Euteleostomi</taxon>
        <taxon>Actinopterygii</taxon>
        <taxon>Neopterygii</taxon>
        <taxon>Teleostei</taxon>
        <taxon>Neoteleostei</taxon>
        <taxon>Acanthomorphata</taxon>
        <taxon>Ovalentaria</taxon>
        <taxon>Atherinomorphae</taxon>
        <taxon>Beloniformes</taxon>
        <taxon>Adrianichthyidae</taxon>
        <taxon>Oryziinae</taxon>
        <taxon>Oryzias</taxon>
    </lineage>
</organism>
<dbReference type="Proteomes" id="UP000283210">
    <property type="component" value="Chromosome 4"/>
</dbReference>
<reference evidence="1 2" key="1">
    <citation type="submission" date="2018-11" db="EMBL/GenBank/DDBJ databases">
        <authorList>
            <person name="Lopez-Roques C."/>
            <person name="Donnadieu C."/>
            <person name="Bouchez O."/>
            <person name="Klopp C."/>
            <person name="Cabau C."/>
            <person name="Zahm M."/>
        </authorList>
    </citation>
    <scope>NUCLEOTIDE SEQUENCE [LARGE SCALE GENOMIC DNA]</scope>
    <source>
        <strain evidence="1">RS831</strain>
        <tissue evidence="1">Whole body</tissue>
    </source>
</reference>
<protein>
    <submittedName>
        <fullName evidence="1">Uncharacterized protein</fullName>
    </submittedName>
</protein>
<accession>A0A437DGN3</accession>
<name>A0A437DGN3_ORYJA</name>
<reference evidence="1 2" key="2">
    <citation type="submission" date="2019-01" db="EMBL/GenBank/DDBJ databases">
        <title>A chromosome length genome reference of the Java medaka (oryzias javanicus).</title>
        <authorList>
            <person name="Herpin A."/>
            <person name="Takehana Y."/>
            <person name="Naruse K."/>
            <person name="Ansai S."/>
            <person name="Kawaguchi M."/>
        </authorList>
    </citation>
    <scope>NUCLEOTIDE SEQUENCE [LARGE SCALE GENOMIC DNA]</scope>
    <source>
        <strain evidence="1">RS831</strain>
        <tissue evidence="1">Whole body</tissue>
    </source>
</reference>
<sequence>MFSVSPSPSTDSWYSLELVRTQEEDDRPSFVKTSGRLVGTGSGACLHLLTPQQQHGCSDVHPNICLTGNPPSIPGVILGCYH</sequence>